<accession>A0A1E1M691</accession>
<dbReference type="PROSITE" id="PS00061">
    <property type="entry name" value="ADH_SHORT"/>
    <property type="match status" value="1"/>
</dbReference>
<evidence type="ECO:0000313" key="6">
    <source>
        <dbReference type="EMBL" id="CZT44611.1"/>
    </source>
</evidence>
<keyword evidence="7" id="KW-1185">Reference proteome</keyword>
<protein>
    <recommendedName>
        <fullName evidence="2">3-oxoacyl-[acyl-carrier-protein] reductase</fullName>
        <ecNumber evidence="2">1.1.1.100</ecNumber>
    </recommendedName>
</protein>
<comment type="similarity">
    <text evidence="1">Belongs to the short-chain dehydrogenases/reductases (SDR) family.</text>
</comment>
<dbReference type="InterPro" id="IPR020904">
    <property type="entry name" value="Sc_DH/Rdtase_CS"/>
</dbReference>
<reference evidence="7" key="1">
    <citation type="submission" date="2016-03" db="EMBL/GenBank/DDBJ databases">
        <authorList>
            <person name="Guldener U."/>
        </authorList>
    </citation>
    <scope>NUCLEOTIDE SEQUENCE [LARGE SCALE GENOMIC DNA]</scope>
</reference>
<dbReference type="Gene3D" id="3.40.50.720">
    <property type="entry name" value="NAD(P)-binding Rossmann-like Domain"/>
    <property type="match status" value="1"/>
</dbReference>
<dbReference type="CDD" id="cd05233">
    <property type="entry name" value="SDR_c"/>
    <property type="match status" value="1"/>
</dbReference>
<dbReference type="Pfam" id="PF00106">
    <property type="entry name" value="adh_short"/>
    <property type="match status" value="1"/>
</dbReference>
<evidence type="ECO:0000256" key="4">
    <source>
        <dbReference type="ARBA" id="ARBA00023002"/>
    </source>
</evidence>
<sequence>MPSNLTTDLSPHLALVTGASGGIGKATCLALALLGCSVAVHYHSSEDKATTLVKELIDKGVRAGSFKADLTNYHEVRSLHAEFVSSLGHPTILFNNAGLTLQSGIKKITGISIEEFEHTWKANCGSALLLTQLFLPEMERQGWGRVIFCSSVAGCNGGVVGPHYASSKSALHGLVHWLAGAYATSGVTINGVAPALIQETTMLPGNNEELAKKIPIGRLGFPDEVAETVLWMVKTGCVTNKVIAIDGGFFIQ</sequence>
<dbReference type="GO" id="GO:0032787">
    <property type="term" value="P:monocarboxylic acid metabolic process"/>
    <property type="evidence" value="ECO:0007669"/>
    <property type="project" value="UniProtKB-ARBA"/>
</dbReference>
<dbReference type="Proteomes" id="UP000177625">
    <property type="component" value="Unassembled WGS sequence"/>
</dbReference>
<dbReference type="EC" id="1.1.1.100" evidence="2"/>
<dbReference type="PANTHER" id="PTHR42879:SF2">
    <property type="entry name" value="3-OXOACYL-[ACYL-CARRIER-PROTEIN] REDUCTASE FABG"/>
    <property type="match status" value="1"/>
</dbReference>
<dbReference type="GO" id="GO:0004316">
    <property type="term" value="F:3-oxoacyl-[acyl-carrier-protein] reductase (NADPH) activity"/>
    <property type="evidence" value="ECO:0007669"/>
    <property type="project" value="UniProtKB-EC"/>
</dbReference>
<evidence type="ECO:0000313" key="7">
    <source>
        <dbReference type="Proteomes" id="UP000177625"/>
    </source>
</evidence>
<organism evidence="6 7">
    <name type="scientific">Rhynchosporium secalis</name>
    <name type="common">Barley scald fungus</name>
    <dbReference type="NCBI Taxonomy" id="38038"/>
    <lineage>
        <taxon>Eukaryota</taxon>
        <taxon>Fungi</taxon>
        <taxon>Dikarya</taxon>
        <taxon>Ascomycota</taxon>
        <taxon>Pezizomycotina</taxon>
        <taxon>Leotiomycetes</taxon>
        <taxon>Helotiales</taxon>
        <taxon>Ploettnerulaceae</taxon>
        <taxon>Rhynchosporium</taxon>
    </lineage>
</organism>
<dbReference type="InterPro" id="IPR036291">
    <property type="entry name" value="NAD(P)-bd_dom_sf"/>
</dbReference>
<comment type="catalytic activity">
    <reaction evidence="5">
        <text>a (3R)-hydroxyacyl-[ACP] + NADP(+) = a 3-oxoacyl-[ACP] + NADPH + H(+)</text>
        <dbReference type="Rhea" id="RHEA:17397"/>
        <dbReference type="Rhea" id="RHEA-COMP:9916"/>
        <dbReference type="Rhea" id="RHEA-COMP:9945"/>
        <dbReference type="ChEBI" id="CHEBI:15378"/>
        <dbReference type="ChEBI" id="CHEBI:57783"/>
        <dbReference type="ChEBI" id="CHEBI:58349"/>
        <dbReference type="ChEBI" id="CHEBI:78776"/>
        <dbReference type="ChEBI" id="CHEBI:78827"/>
        <dbReference type="EC" id="1.1.1.100"/>
    </reaction>
</comment>
<dbReference type="PRINTS" id="PR00081">
    <property type="entry name" value="GDHRDH"/>
</dbReference>
<dbReference type="EMBL" id="FJVC01000182">
    <property type="protein sequence ID" value="CZT44611.1"/>
    <property type="molecule type" value="Genomic_DNA"/>
</dbReference>
<dbReference type="SUPFAM" id="SSF51735">
    <property type="entry name" value="NAD(P)-binding Rossmann-fold domains"/>
    <property type="match status" value="1"/>
</dbReference>
<evidence type="ECO:0000256" key="1">
    <source>
        <dbReference type="ARBA" id="ARBA00006484"/>
    </source>
</evidence>
<dbReference type="InterPro" id="IPR050259">
    <property type="entry name" value="SDR"/>
</dbReference>
<evidence type="ECO:0000256" key="2">
    <source>
        <dbReference type="ARBA" id="ARBA00012948"/>
    </source>
</evidence>
<evidence type="ECO:0000256" key="3">
    <source>
        <dbReference type="ARBA" id="ARBA00022857"/>
    </source>
</evidence>
<dbReference type="AlphaFoldDB" id="A0A1E1M691"/>
<evidence type="ECO:0000256" key="5">
    <source>
        <dbReference type="ARBA" id="ARBA00048508"/>
    </source>
</evidence>
<dbReference type="InterPro" id="IPR002347">
    <property type="entry name" value="SDR_fam"/>
</dbReference>
<keyword evidence="4" id="KW-0560">Oxidoreductase</keyword>
<name>A0A1E1M691_RHYSE</name>
<dbReference type="FunFam" id="3.40.50.720:FF:000173">
    <property type="entry name" value="3-oxoacyl-[acyl-carrier protein] reductase"/>
    <property type="match status" value="1"/>
</dbReference>
<gene>
    <name evidence="6" type="ORF">RSE6_04806</name>
</gene>
<dbReference type="PANTHER" id="PTHR42879">
    <property type="entry name" value="3-OXOACYL-(ACYL-CARRIER-PROTEIN) REDUCTASE"/>
    <property type="match status" value="1"/>
</dbReference>
<proteinExistence type="inferred from homology"/>
<keyword evidence="3" id="KW-0521">NADP</keyword>